<evidence type="ECO:0000313" key="4">
    <source>
        <dbReference type="EMBL" id="KAI7740082.1"/>
    </source>
</evidence>
<dbReference type="Proteomes" id="UP001206925">
    <property type="component" value="Unassembled WGS sequence"/>
</dbReference>
<gene>
    <name evidence="4" type="ORF">M8C21_001390</name>
</gene>
<feature type="domain" description="PRONE" evidence="3">
    <location>
        <begin position="64"/>
        <end position="282"/>
    </location>
</feature>
<evidence type="ECO:0000256" key="1">
    <source>
        <dbReference type="ARBA" id="ARBA00022658"/>
    </source>
</evidence>
<dbReference type="InterPro" id="IPR038937">
    <property type="entry name" value="RopGEF"/>
</dbReference>
<feature type="non-terminal residue" evidence="4">
    <location>
        <position position="1"/>
    </location>
</feature>
<protein>
    <recommendedName>
        <fullName evidence="3">PRONE domain-containing protein</fullName>
    </recommendedName>
</protein>
<keyword evidence="5" id="KW-1185">Reference proteome</keyword>
<dbReference type="GO" id="GO:0005085">
    <property type="term" value="F:guanyl-nucleotide exchange factor activity"/>
    <property type="evidence" value="ECO:0007669"/>
    <property type="project" value="UniProtKB-UniRule"/>
</dbReference>
<evidence type="ECO:0000313" key="5">
    <source>
        <dbReference type="Proteomes" id="UP001206925"/>
    </source>
</evidence>
<dbReference type="Gene3D" id="1.20.58.2010">
    <property type="entry name" value="PRONE domain, subdomain 1"/>
    <property type="match status" value="1"/>
</dbReference>
<keyword evidence="1 2" id="KW-0344">Guanine-nucleotide releasing factor</keyword>
<name>A0AAD5GF39_AMBAR</name>
<dbReference type="Pfam" id="PF03759">
    <property type="entry name" value="PRONE"/>
    <property type="match status" value="1"/>
</dbReference>
<reference evidence="4" key="1">
    <citation type="submission" date="2022-06" db="EMBL/GenBank/DDBJ databases">
        <title>Uncovering the hologenomic basis of an extraordinary plant invasion.</title>
        <authorList>
            <person name="Bieker V.C."/>
            <person name="Martin M.D."/>
            <person name="Gilbert T."/>
            <person name="Hodgins K."/>
            <person name="Battlay P."/>
            <person name="Petersen B."/>
            <person name="Wilson J."/>
        </authorList>
    </citation>
    <scope>NUCLEOTIDE SEQUENCE</scope>
    <source>
        <strain evidence="4">AA19_3_7</strain>
        <tissue evidence="4">Leaf</tissue>
    </source>
</reference>
<dbReference type="PANTHER" id="PTHR33101">
    <property type="entry name" value="ROP GUANINE NUCLEOTIDE EXCHANGE FACTOR 1"/>
    <property type="match status" value="1"/>
</dbReference>
<evidence type="ECO:0000256" key="2">
    <source>
        <dbReference type="PROSITE-ProRule" id="PRU00663"/>
    </source>
</evidence>
<comment type="caution">
    <text evidence="4">The sequence shown here is derived from an EMBL/GenBank/DDBJ whole genome shotgun (WGS) entry which is preliminary data.</text>
</comment>
<organism evidence="4 5">
    <name type="scientific">Ambrosia artemisiifolia</name>
    <name type="common">Common ragweed</name>
    <dbReference type="NCBI Taxonomy" id="4212"/>
    <lineage>
        <taxon>Eukaryota</taxon>
        <taxon>Viridiplantae</taxon>
        <taxon>Streptophyta</taxon>
        <taxon>Embryophyta</taxon>
        <taxon>Tracheophyta</taxon>
        <taxon>Spermatophyta</taxon>
        <taxon>Magnoliopsida</taxon>
        <taxon>eudicotyledons</taxon>
        <taxon>Gunneridae</taxon>
        <taxon>Pentapetalae</taxon>
        <taxon>asterids</taxon>
        <taxon>campanulids</taxon>
        <taxon>Asterales</taxon>
        <taxon>Asteraceae</taxon>
        <taxon>Asteroideae</taxon>
        <taxon>Heliantheae alliance</taxon>
        <taxon>Heliantheae</taxon>
        <taxon>Ambrosia</taxon>
    </lineage>
</organism>
<proteinExistence type="predicted"/>
<sequence length="282" mass="31590">MGTHFKRSIFDEHIQAKVVGWAMHVKKRWPITVEPMARVLMAQLPPLLLLHLLLMGFSLVKLIRTSSREPAAEIDMMKENFAKLLLGEDMSGGGKGVYTALAISNAITNLSASVFGELRRLEPLSSQKKALWQREMYWLLSISDSIIDFVPTTQQSPDGCGYEVMATQPKADLSLNLAALKKLDSMLIGMLDEFCNTEFWYVDSGVILAEGEAYSSGVCGGRPSIRQEEKWWLPYPKVPSNGLSEDVRKRLQQCRDCTYQLIKAALAINSNVLTEMEIPNAY</sequence>
<dbReference type="EMBL" id="JAMZMK010008523">
    <property type="protein sequence ID" value="KAI7740082.1"/>
    <property type="molecule type" value="Genomic_DNA"/>
</dbReference>
<dbReference type="FunFam" id="1.20.58.2010:FF:000003">
    <property type="entry name" value="Rop guanine nucleotide exchange factor 14"/>
    <property type="match status" value="1"/>
</dbReference>
<accession>A0AAD5GF39</accession>
<dbReference type="AlphaFoldDB" id="A0AAD5GF39"/>
<dbReference type="PANTHER" id="PTHR33101:SF53">
    <property type="entry name" value="PRONE DOMAIN, ROP GUANINE NUCLEOTIDE EXCHANGE FACTOR"/>
    <property type="match status" value="1"/>
</dbReference>
<dbReference type="PROSITE" id="PS51334">
    <property type="entry name" value="PRONE"/>
    <property type="match status" value="1"/>
</dbReference>
<dbReference type="InterPro" id="IPR005512">
    <property type="entry name" value="PRONE_dom"/>
</dbReference>
<evidence type="ECO:0000259" key="3">
    <source>
        <dbReference type="PROSITE" id="PS51334"/>
    </source>
</evidence>